<name>A0A8D9DW62_9HEMI</name>
<feature type="region of interest" description="Disordered" evidence="1">
    <location>
        <begin position="1"/>
        <end position="100"/>
    </location>
</feature>
<evidence type="ECO:0000256" key="1">
    <source>
        <dbReference type="SAM" id="MobiDB-lite"/>
    </source>
</evidence>
<reference evidence="2" key="1">
    <citation type="submission" date="2021-05" db="EMBL/GenBank/DDBJ databases">
        <authorList>
            <person name="Alioto T."/>
            <person name="Alioto T."/>
            <person name="Gomez Garrido J."/>
        </authorList>
    </citation>
    <scope>NUCLEOTIDE SEQUENCE</scope>
</reference>
<feature type="compositionally biased region" description="Low complexity" evidence="1">
    <location>
        <begin position="12"/>
        <end position="29"/>
    </location>
</feature>
<evidence type="ECO:0000313" key="2">
    <source>
        <dbReference type="EMBL" id="CAG6731576.1"/>
    </source>
</evidence>
<feature type="compositionally biased region" description="Basic residues" evidence="1">
    <location>
        <begin position="1"/>
        <end position="11"/>
    </location>
</feature>
<dbReference type="AlphaFoldDB" id="A0A8D9DW62"/>
<sequence length="126" mass="13728">MIKEKREKKKANNNLTNNSVATSSSNNTNDMTPSTEDEQVPIKTEQDDETKKIKEEPGEDKCHSPHNEKPTDLPDIKTEDLLNDPGNPGDGNSDLLDSKHDLMLPDGTMCGGEVQSACISISSESS</sequence>
<dbReference type="EMBL" id="HBUF01384354">
    <property type="protein sequence ID" value="CAG6731576.1"/>
    <property type="molecule type" value="Transcribed_RNA"/>
</dbReference>
<accession>A0A8D9DW62</accession>
<protein>
    <submittedName>
        <fullName evidence="2">Uncharacterized protein</fullName>
    </submittedName>
</protein>
<organism evidence="2">
    <name type="scientific">Cacopsylla melanoneura</name>
    <dbReference type="NCBI Taxonomy" id="428564"/>
    <lineage>
        <taxon>Eukaryota</taxon>
        <taxon>Metazoa</taxon>
        <taxon>Ecdysozoa</taxon>
        <taxon>Arthropoda</taxon>
        <taxon>Hexapoda</taxon>
        <taxon>Insecta</taxon>
        <taxon>Pterygota</taxon>
        <taxon>Neoptera</taxon>
        <taxon>Paraneoptera</taxon>
        <taxon>Hemiptera</taxon>
        <taxon>Sternorrhyncha</taxon>
        <taxon>Psylloidea</taxon>
        <taxon>Psyllidae</taxon>
        <taxon>Psyllinae</taxon>
        <taxon>Cacopsylla</taxon>
    </lineage>
</organism>
<feature type="compositionally biased region" description="Basic and acidic residues" evidence="1">
    <location>
        <begin position="49"/>
        <end position="80"/>
    </location>
</feature>
<proteinExistence type="predicted"/>